<keyword evidence="3" id="KW-0238">DNA-binding</keyword>
<dbReference type="InterPro" id="IPR037402">
    <property type="entry name" value="YidZ_PBP2"/>
</dbReference>
<dbReference type="Gene3D" id="3.40.190.10">
    <property type="entry name" value="Periplasmic binding protein-like II"/>
    <property type="match status" value="2"/>
</dbReference>
<dbReference type="Proteomes" id="UP000654367">
    <property type="component" value="Unassembled WGS sequence"/>
</dbReference>
<dbReference type="SUPFAM" id="SSF53850">
    <property type="entry name" value="Periplasmic binding protein-like II"/>
    <property type="match status" value="1"/>
</dbReference>
<organism evidence="6 7">
    <name type="scientific">Shewanella saliphila</name>
    <dbReference type="NCBI Taxonomy" id="2282698"/>
    <lineage>
        <taxon>Bacteria</taxon>
        <taxon>Pseudomonadati</taxon>
        <taxon>Pseudomonadota</taxon>
        <taxon>Gammaproteobacteria</taxon>
        <taxon>Alteromonadales</taxon>
        <taxon>Shewanellaceae</taxon>
        <taxon>Shewanella</taxon>
    </lineage>
</organism>
<evidence type="ECO:0000256" key="4">
    <source>
        <dbReference type="ARBA" id="ARBA00023163"/>
    </source>
</evidence>
<dbReference type="InterPro" id="IPR000847">
    <property type="entry name" value="LysR_HTH_N"/>
</dbReference>
<dbReference type="SUPFAM" id="SSF46785">
    <property type="entry name" value="Winged helix' DNA-binding domain"/>
    <property type="match status" value="1"/>
</dbReference>
<dbReference type="InterPro" id="IPR036390">
    <property type="entry name" value="WH_DNA-bd_sf"/>
</dbReference>
<dbReference type="InterPro" id="IPR036388">
    <property type="entry name" value="WH-like_DNA-bd_sf"/>
</dbReference>
<dbReference type="Pfam" id="PF03466">
    <property type="entry name" value="LysR_substrate"/>
    <property type="match status" value="1"/>
</dbReference>
<dbReference type="Pfam" id="PF00126">
    <property type="entry name" value="HTH_1"/>
    <property type="match status" value="1"/>
</dbReference>
<gene>
    <name evidence="6" type="ORF">GCM10009409_28150</name>
</gene>
<dbReference type="Gene3D" id="1.10.10.10">
    <property type="entry name" value="Winged helix-like DNA-binding domain superfamily/Winged helix DNA-binding domain"/>
    <property type="match status" value="1"/>
</dbReference>
<evidence type="ECO:0000256" key="2">
    <source>
        <dbReference type="ARBA" id="ARBA00023015"/>
    </source>
</evidence>
<dbReference type="PROSITE" id="PS50931">
    <property type="entry name" value="HTH_LYSR"/>
    <property type="match status" value="1"/>
</dbReference>
<dbReference type="EMBL" id="BMQV01000032">
    <property type="protein sequence ID" value="GGP60629.1"/>
    <property type="molecule type" value="Genomic_DNA"/>
</dbReference>
<keyword evidence="7" id="KW-1185">Reference proteome</keyword>
<dbReference type="InterPro" id="IPR050389">
    <property type="entry name" value="LysR-type_TF"/>
</dbReference>
<sequence length="305" mass="34205">MKIDLNLFVVFDAIYCEGNITKAASVLNLSQPAVSHSLGKLRNHFDDPLFIRQGNEMRPTPVAKNVIDDVREALHQLQVCLVQSRQFEPLTSRKSFSLSLHGSLEPYYLPILQESLSIESPAIHLNSNKRVNRSELENKLASGDIDLAIDALIPVSNNIRHTQLQSDQLMVVGRKDHPALTTTLDLDTYLKLDHVLVSSRSTGPGLEDFELSRMGYHRKISLRCQQALSACKVILSNDMLLTLPKTAAEMYSEMLDIVMHPLPVELPDIGVHLYWHVNVDKEPANKWLRNKMIIAASNAVTSKQA</sequence>
<feature type="domain" description="HTH lysR-type" evidence="5">
    <location>
        <begin position="3"/>
        <end position="60"/>
    </location>
</feature>
<evidence type="ECO:0000256" key="1">
    <source>
        <dbReference type="ARBA" id="ARBA00009437"/>
    </source>
</evidence>
<dbReference type="InterPro" id="IPR005119">
    <property type="entry name" value="LysR_subst-bd"/>
</dbReference>
<dbReference type="PRINTS" id="PR00039">
    <property type="entry name" value="HTHLYSR"/>
</dbReference>
<reference evidence="7" key="1">
    <citation type="journal article" date="2019" name="Int. J. Syst. Evol. Microbiol.">
        <title>The Global Catalogue of Microorganisms (GCM) 10K type strain sequencing project: providing services to taxonomists for standard genome sequencing and annotation.</title>
        <authorList>
            <consortium name="The Broad Institute Genomics Platform"/>
            <consortium name="The Broad Institute Genome Sequencing Center for Infectious Disease"/>
            <person name="Wu L."/>
            <person name="Ma J."/>
        </authorList>
    </citation>
    <scope>NUCLEOTIDE SEQUENCE [LARGE SCALE GENOMIC DNA]</scope>
    <source>
        <strain evidence="7">JCM 32304</strain>
    </source>
</reference>
<dbReference type="PANTHER" id="PTHR30118:SF15">
    <property type="entry name" value="TRANSCRIPTIONAL REGULATORY PROTEIN"/>
    <property type="match status" value="1"/>
</dbReference>
<comment type="similarity">
    <text evidence="1">Belongs to the LysR transcriptional regulatory family.</text>
</comment>
<evidence type="ECO:0000256" key="3">
    <source>
        <dbReference type="ARBA" id="ARBA00023125"/>
    </source>
</evidence>
<keyword evidence="2" id="KW-0805">Transcription regulation</keyword>
<accession>A0ABQ2Q8W9</accession>
<protein>
    <submittedName>
        <fullName evidence="6">LysR family transcriptional regulator</fullName>
    </submittedName>
</protein>
<dbReference type="PANTHER" id="PTHR30118">
    <property type="entry name" value="HTH-TYPE TRANSCRIPTIONAL REGULATOR LEUO-RELATED"/>
    <property type="match status" value="1"/>
</dbReference>
<comment type="caution">
    <text evidence="6">The sequence shown here is derived from an EMBL/GenBank/DDBJ whole genome shotgun (WGS) entry which is preliminary data.</text>
</comment>
<evidence type="ECO:0000259" key="5">
    <source>
        <dbReference type="PROSITE" id="PS50931"/>
    </source>
</evidence>
<keyword evidence="4" id="KW-0804">Transcription</keyword>
<proteinExistence type="inferred from homology"/>
<dbReference type="RefSeq" id="WP_188921453.1">
    <property type="nucleotide sequence ID" value="NZ_BMQV01000032.1"/>
</dbReference>
<dbReference type="CDD" id="cd08417">
    <property type="entry name" value="PBP2_Nitroaromatics_like"/>
    <property type="match status" value="1"/>
</dbReference>
<name>A0ABQ2Q8W9_9GAMM</name>
<evidence type="ECO:0000313" key="7">
    <source>
        <dbReference type="Proteomes" id="UP000654367"/>
    </source>
</evidence>
<evidence type="ECO:0000313" key="6">
    <source>
        <dbReference type="EMBL" id="GGP60629.1"/>
    </source>
</evidence>